<keyword evidence="3" id="KW-0808">Transferase</keyword>
<keyword evidence="10" id="KW-0418">Kinase</keyword>
<feature type="transmembrane region" description="Helical" evidence="8">
    <location>
        <begin position="331"/>
        <end position="354"/>
    </location>
</feature>
<dbReference type="Gene3D" id="2.60.120.430">
    <property type="entry name" value="Galactose-binding lectin"/>
    <property type="match status" value="1"/>
</dbReference>
<evidence type="ECO:0000256" key="5">
    <source>
        <dbReference type="ARBA" id="ARBA00022840"/>
    </source>
</evidence>
<dbReference type="PANTHER" id="PTHR34590:SF5">
    <property type="entry name" value="OS04G0586500 PROTEIN"/>
    <property type="match status" value="1"/>
</dbReference>
<evidence type="ECO:0000256" key="2">
    <source>
        <dbReference type="ARBA" id="ARBA00022527"/>
    </source>
</evidence>
<feature type="region of interest" description="Disordered" evidence="7">
    <location>
        <begin position="300"/>
        <end position="328"/>
    </location>
</feature>
<keyword evidence="2" id="KW-0723">Serine/threonine-protein kinase</keyword>
<evidence type="ECO:0000256" key="6">
    <source>
        <dbReference type="ARBA" id="ARBA00023180"/>
    </source>
</evidence>
<dbReference type="FunFam" id="2.60.120.430:FF:000003">
    <property type="entry name" value="FERONIA receptor-like kinase"/>
    <property type="match status" value="1"/>
</dbReference>
<keyword evidence="8" id="KW-1133">Transmembrane helix</keyword>
<dbReference type="InterPro" id="IPR045272">
    <property type="entry name" value="ANXUR1/2-like"/>
</dbReference>
<dbReference type="Pfam" id="PF12819">
    <property type="entry name" value="Malectin_like"/>
    <property type="match status" value="1"/>
</dbReference>
<dbReference type="InterPro" id="IPR024788">
    <property type="entry name" value="Malectin-like_Carb-bd_dom"/>
</dbReference>
<evidence type="ECO:0000313" key="10">
    <source>
        <dbReference type="EMBL" id="KAL0300022.1"/>
    </source>
</evidence>
<keyword evidence="10" id="KW-0675">Receptor</keyword>
<keyword evidence="6" id="KW-0325">Glycoprotein</keyword>
<keyword evidence="8" id="KW-0472">Membrane</keyword>
<evidence type="ECO:0000256" key="3">
    <source>
        <dbReference type="ARBA" id="ARBA00022679"/>
    </source>
</evidence>
<keyword evidence="8" id="KW-0812">Transmembrane</keyword>
<dbReference type="GO" id="GO:0004714">
    <property type="term" value="F:transmembrane receptor protein tyrosine kinase activity"/>
    <property type="evidence" value="ECO:0007669"/>
    <property type="project" value="InterPro"/>
</dbReference>
<reference evidence="10" key="2">
    <citation type="journal article" date="2024" name="Plant">
        <title>Genomic evolution and insights into agronomic trait innovations of Sesamum species.</title>
        <authorList>
            <person name="Miao H."/>
            <person name="Wang L."/>
            <person name="Qu L."/>
            <person name="Liu H."/>
            <person name="Sun Y."/>
            <person name="Le M."/>
            <person name="Wang Q."/>
            <person name="Wei S."/>
            <person name="Zheng Y."/>
            <person name="Lin W."/>
            <person name="Duan Y."/>
            <person name="Cao H."/>
            <person name="Xiong S."/>
            <person name="Wang X."/>
            <person name="Wei L."/>
            <person name="Li C."/>
            <person name="Ma Q."/>
            <person name="Ju M."/>
            <person name="Zhao R."/>
            <person name="Li G."/>
            <person name="Mu C."/>
            <person name="Tian Q."/>
            <person name="Mei H."/>
            <person name="Zhang T."/>
            <person name="Gao T."/>
            <person name="Zhang H."/>
        </authorList>
    </citation>
    <scope>NUCLEOTIDE SEQUENCE</scope>
    <source>
        <strain evidence="10">KEN8</strain>
    </source>
</reference>
<dbReference type="EMBL" id="JACGWM010000735">
    <property type="protein sequence ID" value="KAL0300022.1"/>
    <property type="molecule type" value="Genomic_DNA"/>
</dbReference>
<sequence length="450" mass="47763">MHQPIIFLNCGGPPDSTDSDGRKWTSDIGSKFALSTTKSSTATAAIQKPSVPEVPYMTARIFQSEFTYSFPVASGRKFVRLYFYPASYNGLNASNAIFSVTSGAYTLLRNFSADLTTEALNYDYIMKEFSVNVPSEVVSHPDIYSTDGTEIVVGQSTGFNINNRTALENVYRLNVGGNDIPPSGDTGLFRSWGDDSNYIFSAANGVTEVSDPNVTVGFPPGSPSYVAHLTYTTAEQAADVIAWAGSNGVPVHRDYVVVVPNGPPQQLLWLDLHPYTASKPQYYDAILNGVEIFKINDTTGNLAGPNPDPLPEPPADSSSQSSSASGNNHKAAIGGGVGGGIAAVLLVGLLVCIVSRRQKAEKDSTTSDGWLPLSLYGNSHSSGSAKTNTTGSCASSLPSNLCRHFSIAEIKAATNNFDEALLLGLEALAKFTVERLTAARKLQSSVGTTL</sequence>
<reference evidence="10" key="1">
    <citation type="submission" date="2020-06" db="EMBL/GenBank/DDBJ databases">
        <authorList>
            <person name="Li T."/>
            <person name="Hu X."/>
            <person name="Zhang T."/>
            <person name="Song X."/>
            <person name="Zhang H."/>
            <person name="Dai N."/>
            <person name="Sheng W."/>
            <person name="Hou X."/>
            <person name="Wei L."/>
        </authorList>
    </citation>
    <scope>NUCLEOTIDE SEQUENCE</scope>
    <source>
        <strain evidence="10">KEN8</strain>
        <tissue evidence="10">Leaf</tissue>
    </source>
</reference>
<accession>A0AAW2K178</accession>
<keyword evidence="5" id="KW-0067">ATP-binding</keyword>
<evidence type="ECO:0000256" key="8">
    <source>
        <dbReference type="SAM" id="Phobius"/>
    </source>
</evidence>
<feature type="domain" description="Malectin-like" evidence="9">
    <location>
        <begin position="8"/>
        <end position="194"/>
    </location>
</feature>
<evidence type="ECO:0000259" key="9">
    <source>
        <dbReference type="Pfam" id="PF12819"/>
    </source>
</evidence>
<gene>
    <name evidence="10" type="ORF">Scaly_3062600</name>
</gene>
<evidence type="ECO:0000256" key="4">
    <source>
        <dbReference type="ARBA" id="ARBA00022741"/>
    </source>
</evidence>
<organism evidence="10">
    <name type="scientific">Sesamum calycinum</name>
    <dbReference type="NCBI Taxonomy" id="2727403"/>
    <lineage>
        <taxon>Eukaryota</taxon>
        <taxon>Viridiplantae</taxon>
        <taxon>Streptophyta</taxon>
        <taxon>Embryophyta</taxon>
        <taxon>Tracheophyta</taxon>
        <taxon>Spermatophyta</taxon>
        <taxon>Magnoliopsida</taxon>
        <taxon>eudicotyledons</taxon>
        <taxon>Gunneridae</taxon>
        <taxon>Pentapetalae</taxon>
        <taxon>asterids</taxon>
        <taxon>lamiids</taxon>
        <taxon>Lamiales</taxon>
        <taxon>Pedaliaceae</taxon>
        <taxon>Sesamum</taxon>
    </lineage>
</organism>
<proteinExistence type="predicted"/>
<evidence type="ECO:0000256" key="1">
    <source>
        <dbReference type="ARBA" id="ARBA00004479"/>
    </source>
</evidence>
<dbReference type="PANTHER" id="PTHR34590">
    <property type="entry name" value="OS03G0124300 PROTEIN-RELATED"/>
    <property type="match status" value="1"/>
</dbReference>
<dbReference type="AlphaFoldDB" id="A0AAW2K178"/>
<name>A0AAW2K178_9LAMI</name>
<evidence type="ECO:0000256" key="7">
    <source>
        <dbReference type="SAM" id="MobiDB-lite"/>
    </source>
</evidence>
<protein>
    <submittedName>
        <fullName evidence="10">Receptor-like protein kinase FERONIA</fullName>
    </submittedName>
</protein>
<keyword evidence="4" id="KW-0547">Nucleotide-binding</keyword>
<comment type="caution">
    <text evidence="10">The sequence shown here is derived from an EMBL/GenBank/DDBJ whole genome shotgun (WGS) entry which is preliminary data.</text>
</comment>
<comment type="subcellular location">
    <subcellularLocation>
        <location evidence="1">Membrane</location>
        <topology evidence="1">Single-pass type I membrane protein</topology>
    </subcellularLocation>
</comment>